<accession>C0QAC9</accession>
<dbReference type="HOGENOM" id="CLU_2681653_0_0_7"/>
<evidence type="ECO:0000256" key="1">
    <source>
        <dbReference type="SAM" id="Phobius"/>
    </source>
</evidence>
<keyword evidence="1" id="KW-1133">Transmembrane helix</keyword>
<evidence type="ECO:0000313" key="2">
    <source>
        <dbReference type="EMBL" id="ACN14714.1"/>
    </source>
</evidence>
<name>C0QAC9_DESAH</name>
<evidence type="ECO:0000313" key="3">
    <source>
        <dbReference type="Proteomes" id="UP000000442"/>
    </source>
</evidence>
<gene>
    <name evidence="2" type="ordered locus">HRM2_16050</name>
</gene>
<dbReference type="AlphaFoldDB" id="C0QAC9"/>
<keyword evidence="1" id="KW-0472">Membrane</keyword>
<feature type="transmembrane region" description="Helical" evidence="1">
    <location>
        <begin position="13"/>
        <end position="34"/>
    </location>
</feature>
<dbReference type="KEGG" id="dat:HRM2_16050"/>
<protein>
    <submittedName>
        <fullName evidence="2">Uncharacterized protein</fullName>
    </submittedName>
</protein>
<dbReference type="Proteomes" id="UP000000442">
    <property type="component" value="Chromosome"/>
</dbReference>
<dbReference type="EMBL" id="CP001087">
    <property type="protein sequence ID" value="ACN14714.1"/>
    <property type="molecule type" value="Genomic_DNA"/>
</dbReference>
<dbReference type="STRING" id="177437.HRM2_16050"/>
<keyword evidence="1" id="KW-0812">Transmembrane</keyword>
<keyword evidence="3" id="KW-1185">Reference proteome</keyword>
<sequence>MLPLISEVSFLKYLNFAISVLIHTFILGYIPLCLHDLSKMVLKSSCLQASIIKFFKPFMLTKDLTKNKTAALSP</sequence>
<proteinExistence type="predicted"/>
<organism evidence="2 3">
    <name type="scientific">Desulforapulum autotrophicum (strain ATCC 43914 / DSM 3382 / VKM B-1955 / HRM2)</name>
    <name type="common">Desulfobacterium autotrophicum</name>
    <dbReference type="NCBI Taxonomy" id="177437"/>
    <lineage>
        <taxon>Bacteria</taxon>
        <taxon>Pseudomonadati</taxon>
        <taxon>Thermodesulfobacteriota</taxon>
        <taxon>Desulfobacteria</taxon>
        <taxon>Desulfobacterales</taxon>
        <taxon>Desulfobacteraceae</taxon>
        <taxon>Desulforapulum</taxon>
    </lineage>
</organism>
<reference evidence="2 3" key="1">
    <citation type="journal article" date="2009" name="Environ. Microbiol.">
        <title>Genome sequence of Desulfobacterium autotrophicum HRM2, a marine sulfate reducer oxidizing organic carbon completely to carbon dioxide.</title>
        <authorList>
            <person name="Strittmatter A.W."/>
            <person name="Liesegang H."/>
            <person name="Rabus R."/>
            <person name="Decker I."/>
            <person name="Amann J."/>
            <person name="Andres S."/>
            <person name="Henne A."/>
            <person name="Fricke W.F."/>
            <person name="Martinez-Arias R."/>
            <person name="Bartels D."/>
            <person name="Goesmann A."/>
            <person name="Krause L."/>
            <person name="Puehler A."/>
            <person name="Klenk H.P."/>
            <person name="Richter M."/>
            <person name="Schuler M."/>
            <person name="Gloeckner F.O."/>
            <person name="Meyerdierks A."/>
            <person name="Gottschalk G."/>
            <person name="Amann R."/>
        </authorList>
    </citation>
    <scope>NUCLEOTIDE SEQUENCE [LARGE SCALE GENOMIC DNA]</scope>
    <source>
        <strain evidence="3">ATCC 43914 / DSM 3382 / HRM2</strain>
    </source>
</reference>